<dbReference type="Pfam" id="PF14033">
    <property type="entry name" value="DUF4246"/>
    <property type="match status" value="1"/>
</dbReference>
<reference evidence="2" key="1">
    <citation type="journal article" date="2017" name="Science">
        <title>Giant viruses with an expanded complement of translation system components.</title>
        <authorList>
            <person name="Schulz F."/>
            <person name="Yutin N."/>
            <person name="Ivanova N.N."/>
            <person name="Ortega D.R."/>
            <person name="Lee T.K."/>
            <person name="Vierheilig J."/>
            <person name="Daims H."/>
            <person name="Horn M."/>
            <person name="Wagner M."/>
            <person name="Jensen G.J."/>
            <person name="Kyrpides N.C."/>
            <person name="Koonin E.V."/>
            <person name="Woyke T."/>
        </authorList>
    </citation>
    <scope>NUCLEOTIDE SEQUENCE</scope>
    <source>
        <strain evidence="2">CTV1</strain>
    </source>
</reference>
<evidence type="ECO:0000259" key="1">
    <source>
        <dbReference type="Pfam" id="PF14033"/>
    </source>
</evidence>
<organism evidence="2">
    <name type="scientific">Catovirus CTV1</name>
    <dbReference type="NCBI Taxonomy" id="1977631"/>
    <lineage>
        <taxon>Viruses</taxon>
        <taxon>Varidnaviria</taxon>
        <taxon>Bamfordvirae</taxon>
        <taxon>Nucleocytoviricota</taxon>
        <taxon>Megaviricetes</taxon>
        <taxon>Imitervirales</taxon>
        <taxon>Mimiviridae</taxon>
        <taxon>Klosneuvirinae</taxon>
        <taxon>Catovirus</taxon>
    </lineage>
</organism>
<evidence type="ECO:0000313" key="2">
    <source>
        <dbReference type="EMBL" id="ARF08719.1"/>
    </source>
</evidence>
<proteinExistence type="predicted"/>
<accession>A0A1V0SAJ5</accession>
<dbReference type="PANTHER" id="PTHR33119:SF1">
    <property type="entry name" value="FE2OG DIOXYGENASE DOMAIN-CONTAINING PROTEIN"/>
    <property type="match status" value="1"/>
</dbReference>
<protein>
    <recommendedName>
        <fullName evidence="1">DUF4246 domain-containing protein</fullName>
    </recommendedName>
</protein>
<dbReference type="EMBL" id="KY684083">
    <property type="protein sequence ID" value="ARF08719.1"/>
    <property type="molecule type" value="Genomic_DNA"/>
</dbReference>
<dbReference type="InterPro" id="IPR049192">
    <property type="entry name" value="DUF4246_C"/>
</dbReference>
<dbReference type="PANTHER" id="PTHR33119">
    <property type="entry name" value="IFI3P"/>
    <property type="match status" value="1"/>
</dbReference>
<sequence>MSNIIVNKNSQKYDGGVWHLEGTSYENIIATGIYYYDVENIKNSNLEFRKAISHPINYPQNDDYYVEKKYNINDGDELNRYLGKISTSVKGRCIVFPNYIQHKVSQFELNNKNKDGTRKILVFFLVDPNKKITSTANVPIQQRHIIKHRLNLMKLNMPDELIECVLDYMGLMTDDEAQQHMLGLMSARKYYIDHINEELFEREFSLCEH</sequence>
<dbReference type="InterPro" id="IPR025340">
    <property type="entry name" value="DUF4246"/>
</dbReference>
<gene>
    <name evidence="2" type="ORF">Catovirus_1_769</name>
</gene>
<name>A0A1V0SAJ5_9VIRU</name>
<feature type="domain" description="DUF4246" evidence="1">
    <location>
        <begin position="1"/>
        <end position="147"/>
    </location>
</feature>